<comment type="caution">
    <text evidence="5">The sequence shown here is derived from an EMBL/GenBank/DDBJ whole genome shotgun (WGS) entry which is preliminary data.</text>
</comment>
<keyword evidence="2 5" id="KW-0238">DNA-binding</keyword>
<evidence type="ECO:0000313" key="6">
    <source>
        <dbReference type="Proteomes" id="UP000221653"/>
    </source>
</evidence>
<feature type="domain" description="HTH marR-type" evidence="4">
    <location>
        <begin position="12"/>
        <end position="148"/>
    </location>
</feature>
<protein>
    <submittedName>
        <fullName evidence="5">DNA-binding MarR family transcriptional regulator</fullName>
    </submittedName>
</protein>
<name>A0A2A9DQT1_9CORY</name>
<keyword evidence="6" id="KW-1185">Reference proteome</keyword>
<dbReference type="STRING" id="1724.GCA_001044175_02074"/>
<dbReference type="GO" id="GO:0003700">
    <property type="term" value="F:DNA-binding transcription factor activity"/>
    <property type="evidence" value="ECO:0007669"/>
    <property type="project" value="InterPro"/>
</dbReference>
<dbReference type="PANTHER" id="PTHR33164:SF99">
    <property type="entry name" value="MARR FAMILY REGULATORY PROTEIN"/>
    <property type="match status" value="1"/>
</dbReference>
<organism evidence="5 6">
    <name type="scientific">Corynebacterium renale</name>
    <dbReference type="NCBI Taxonomy" id="1724"/>
    <lineage>
        <taxon>Bacteria</taxon>
        <taxon>Bacillati</taxon>
        <taxon>Actinomycetota</taxon>
        <taxon>Actinomycetes</taxon>
        <taxon>Mycobacteriales</taxon>
        <taxon>Corynebacteriaceae</taxon>
        <taxon>Corynebacterium</taxon>
    </lineage>
</organism>
<dbReference type="PANTHER" id="PTHR33164">
    <property type="entry name" value="TRANSCRIPTIONAL REGULATOR, MARR FAMILY"/>
    <property type="match status" value="1"/>
</dbReference>
<keyword evidence="1" id="KW-0805">Transcription regulation</keyword>
<accession>A0A2A9DQT1</accession>
<dbReference type="AlphaFoldDB" id="A0A2A9DQT1"/>
<dbReference type="InterPro" id="IPR055166">
    <property type="entry name" value="Transc_reg_Sar_Rot_HTH"/>
</dbReference>
<evidence type="ECO:0000256" key="3">
    <source>
        <dbReference type="ARBA" id="ARBA00023163"/>
    </source>
</evidence>
<keyword evidence="3" id="KW-0804">Transcription</keyword>
<dbReference type="InterPro" id="IPR036388">
    <property type="entry name" value="WH-like_DNA-bd_sf"/>
</dbReference>
<evidence type="ECO:0000256" key="2">
    <source>
        <dbReference type="ARBA" id="ARBA00023125"/>
    </source>
</evidence>
<dbReference type="Gene3D" id="1.10.10.10">
    <property type="entry name" value="Winged helix-like DNA-binding domain superfamily/Winged helix DNA-binding domain"/>
    <property type="match status" value="1"/>
</dbReference>
<dbReference type="InterPro" id="IPR000835">
    <property type="entry name" value="HTH_MarR-typ"/>
</dbReference>
<dbReference type="Pfam" id="PF22381">
    <property type="entry name" value="Staph_reg_Sar_Rot"/>
    <property type="match status" value="1"/>
</dbReference>
<dbReference type="InterPro" id="IPR039422">
    <property type="entry name" value="MarR/SlyA-like"/>
</dbReference>
<dbReference type="OrthoDB" id="8635520at2"/>
<dbReference type="SMART" id="SM00347">
    <property type="entry name" value="HTH_MARR"/>
    <property type="match status" value="1"/>
</dbReference>
<dbReference type="GO" id="GO:0003677">
    <property type="term" value="F:DNA binding"/>
    <property type="evidence" value="ECO:0007669"/>
    <property type="project" value="UniProtKB-KW"/>
</dbReference>
<sequence>MSTTPRWLNEEEQGLWRLMLAASRKIDRSLDETLQMGQNLSSSEFSVLVSLSEAPNEELRLRDLCTDLDWDRSRTSHQVTRMERRGLVAKCKSEGDARGVMVSLTDEGRSRLRHAAPEHVENVRRLIFDHLSAEQLDGMRTVMKQIMAVDNVPGAAGYAGGDFV</sequence>
<evidence type="ECO:0000256" key="1">
    <source>
        <dbReference type="ARBA" id="ARBA00023015"/>
    </source>
</evidence>
<dbReference type="Proteomes" id="UP000221653">
    <property type="component" value="Unassembled WGS sequence"/>
</dbReference>
<evidence type="ECO:0000313" key="5">
    <source>
        <dbReference type="EMBL" id="PFG28944.1"/>
    </source>
</evidence>
<gene>
    <name evidence="5" type="ORF">ATK06_2074</name>
</gene>
<dbReference type="PROSITE" id="PS50995">
    <property type="entry name" value="HTH_MARR_2"/>
    <property type="match status" value="1"/>
</dbReference>
<dbReference type="RefSeq" id="WP_098389297.1">
    <property type="nucleotide sequence ID" value="NZ_LS483464.1"/>
</dbReference>
<proteinExistence type="predicted"/>
<dbReference type="SUPFAM" id="SSF46785">
    <property type="entry name" value="Winged helix' DNA-binding domain"/>
    <property type="match status" value="1"/>
</dbReference>
<dbReference type="GO" id="GO:0006950">
    <property type="term" value="P:response to stress"/>
    <property type="evidence" value="ECO:0007669"/>
    <property type="project" value="TreeGrafter"/>
</dbReference>
<dbReference type="InterPro" id="IPR036390">
    <property type="entry name" value="WH_DNA-bd_sf"/>
</dbReference>
<evidence type="ECO:0000259" key="4">
    <source>
        <dbReference type="PROSITE" id="PS50995"/>
    </source>
</evidence>
<dbReference type="EMBL" id="PDJF01000001">
    <property type="protein sequence ID" value="PFG28944.1"/>
    <property type="molecule type" value="Genomic_DNA"/>
</dbReference>
<reference evidence="5 6" key="1">
    <citation type="submission" date="2017-10" db="EMBL/GenBank/DDBJ databases">
        <title>Sequencing the genomes of 1000 actinobacteria strains.</title>
        <authorList>
            <person name="Klenk H.-P."/>
        </authorList>
    </citation>
    <scope>NUCLEOTIDE SEQUENCE [LARGE SCALE GENOMIC DNA]</scope>
    <source>
        <strain evidence="5 6">DSM 20688</strain>
    </source>
</reference>